<evidence type="ECO:0000313" key="2">
    <source>
        <dbReference type="EMBL" id="PIR02598.1"/>
    </source>
</evidence>
<dbReference type="Pfam" id="PF20258">
    <property type="entry name" value="tRNA_Me_trans_C"/>
    <property type="match status" value="1"/>
</dbReference>
<dbReference type="EMBL" id="PCWK01000024">
    <property type="protein sequence ID" value="PIR02598.1"/>
    <property type="molecule type" value="Genomic_DNA"/>
</dbReference>
<feature type="domain" description="tRNA-specific 2-thiouridylase MnmA-like C-terminal" evidence="1">
    <location>
        <begin position="20"/>
        <end position="59"/>
    </location>
</feature>
<dbReference type="AlphaFoldDB" id="A0A2H0N134"/>
<proteinExistence type="predicted"/>
<protein>
    <recommendedName>
        <fullName evidence="1">tRNA-specific 2-thiouridylase MnmA-like C-terminal domain-containing protein</fullName>
    </recommendedName>
</protein>
<sequence length="61" mass="6932">MQLDSLKERIYFYFVKRNILKFVQPKRAITSGQSVVFYLPAKALAKTSRGQELLGGGVIKK</sequence>
<accession>A0A2H0N134</accession>
<name>A0A2H0N134_9BACT</name>
<evidence type="ECO:0000259" key="1">
    <source>
        <dbReference type="Pfam" id="PF20258"/>
    </source>
</evidence>
<comment type="caution">
    <text evidence="2">The sequence shown here is derived from an EMBL/GenBank/DDBJ whole genome shotgun (WGS) entry which is preliminary data.</text>
</comment>
<evidence type="ECO:0000313" key="3">
    <source>
        <dbReference type="Proteomes" id="UP000231139"/>
    </source>
</evidence>
<reference evidence="2 3" key="1">
    <citation type="submission" date="2017-09" db="EMBL/GenBank/DDBJ databases">
        <title>Depth-based differentiation of microbial function through sediment-hosted aquifers and enrichment of novel symbionts in the deep terrestrial subsurface.</title>
        <authorList>
            <person name="Probst A.J."/>
            <person name="Ladd B."/>
            <person name="Jarett J.K."/>
            <person name="Geller-Mcgrath D.E."/>
            <person name="Sieber C.M."/>
            <person name="Emerson J.B."/>
            <person name="Anantharaman K."/>
            <person name="Thomas B.C."/>
            <person name="Malmstrom R."/>
            <person name="Stieglmeier M."/>
            <person name="Klingl A."/>
            <person name="Woyke T."/>
            <person name="Ryan C.M."/>
            <person name="Banfield J.F."/>
        </authorList>
    </citation>
    <scope>NUCLEOTIDE SEQUENCE [LARGE SCALE GENOMIC DNA]</scope>
    <source>
        <strain evidence="2">CG11_big_fil_rev_8_21_14_0_20_35_11</strain>
    </source>
</reference>
<dbReference type="Proteomes" id="UP000231139">
    <property type="component" value="Unassembled WGS sequence"/>
</dbReference>
<gene>
    <name evidence="2" type="ORF">COV62_01060</name>
</gene>
<dbReference type="InterPro" id="IPR046885">
    <property type="entry name" value="MnmA-like_C"/>
</dbReference>
<dbReference type="Gene3D" id="2.40.30.10">
    <property type="entry name" value="Translation factors"/>
    <property type="match status" value="1"/>
</dbReference>
<organism evidence="2 3">
    <name type="scientific">Candidatus Nealsonbacteria bacterium CG11_big_fil_rev_8_21_14_0_20_35_11</name>
    <dbReference type="NCBI Taxonomy" id="1974713"/>
    <lineage>
        <taxon>Bacteria</taxon>
        <taxon>Candidatus Nealsoniibacteriota</taxon>
    </lineage>
</organism>